<reference evidence="2 3" key="1">
    <citation type="submission" date="2024-09" db="EMBL/GenBank/DDBJ databases">
        <authorList>
            <person name="Lee S.D."/>
        </authorList>
    </citation>
    <scope>NUCLEOTIDE SEQUENCE [LARGE SCALE GENOMIC DNA]</scope>
    <source>
        <strain evidence="2 3">N8-3</strain>
    </source>
</reference>
<sequence length="163" mass="16752">MPPAPPSPAPAQQSEQGPPAAAPPPPEATRSSLAVRPFLLTAGRVAGAGFAAGGGADAGPLPLETQVVSTTLGLDALAGLTFERHAIIDACRVPQSLAELAARLRLHLNVVRVIADDLRTAGQLTVYAPQANTAQDVSVLRRVIDGLRAVPDSRGVPRDNRPA</sequence>
<organism evidence="2 3">
    <name type="scientific">Streptacidiphilus cavernicola</name>
    <dbReference type="NCBI Taxonomy" id="3342716"/>
    <lineage>
        <taxon>Bacteria</taxon>
        <taxon>Bacillati</taxon>
        <taxon>Actinomycetota</taxon>
        <taxon>Actinomycetes</taxon>
        <taxon>Kitasatosporales</taxon>
        <taxon>Streptomycetaceae</taxon>
        <taxon>Streptacidiphilus</taxon>
    </lineage>
</organism>
<accession>A0ABV6VXL7</accession>
<keyword evidence="3" id="KW-1185">Reference proteome</keyword>
<dbReference type="Pfam" id="PF05331">
    <property type="entry name" value="DUF742"/>
    <property type="match status" value="1"/>
</dbReference>
<dbReference type="RefSeq" id="WP_380537335.1">
    <property type="nucleotide sequence ID" value="NZ_JBHFAB010000012.1"/>
</dbReference>
<evidence type="ECO:0000256" key="1">
    <source>
        <dbReference type="SAM" id="MobiDB-lite"/>
    </source>
</evidence>
<feature type="compositionally biased region" description="Low complexity" evidence="1">
    <location>
        <begin position="10"/>
        <end position="19"/>
    </location>
</feature>
<dbReference type="PANTHER" id="PTHR36221">
    <property type="entry name" value="DUF742 DOMAIN-CONTAINING PROTEIN"/>
    <property type="match status" value="1"/>
</dbReference>
<dbReference type="Proteomes" id="UP001592531">
    <property type="component" value="Unassembled WGS sequence"/>
</dbReference>
<evidence type="ECO:0000313" key="3">
    <source>
        <dbReference type="Proteomes" id="UP001592531"/>
    </source>
</evidence>
<dbReference type="PANTHER" id="PTHR36221:SF1">
    <property type="entry name" value="DUF742 DOMAIN-CONTAINING PROTEIN"/>
    <property type="match status" value="1"/>
</dbReference>
<feature type="region of interest" description="Disordered" evidence="1">
    <location>
        <begin position="1"/>
        <end position="30"/>
    </location>
</feature>
<comment type="caution">
    <text evidence="2">The sequence shown here is derived from an EMBL/GenBank/DDBJ whole genome shotgun (WGS) entry which is preliminary data.</text>
</comment>
<dbReference type="EMBL" id="JBHFAB010000012">
    <property type="protein sequence ID" value="MFC1418515.1"/>
    <property type="molecule type" value="Genomic_DNA"/>
</dbReference>
<protein>
    <submittedName>
        <fullName evidence="2">DUF742 domain-containing protein</fullName>
    </submittedName>
</protein>
<evidence type="ECO:0000313" key="2">
    <source>
        <dbReference type="EMBL" id="MFC1418515.1"/>
    </source>
</evidence>
<name>A0ABV6VXL7_9ACTN</name>
<proteinExistence type="predicted"/>
<dbReference type="InterPro" id="IPR007995">
    <property type="entry name" value="DUF742"/>
</dbReference>
<gene>
    <name evidence="2" type="ORF">ACEZDE_18010</name>
</gene>